<feature type="repeat" description="TPR" evidence="1">
    <location>
        <begin position="274"/>
        <end position="307"/>
    </location>
</feature>
<feature type="repeat" description="TPR" evidence="1">
    <location>
        <begin position="523"/>
        <end position="556"/>
    </location>
</feature>
<dbReference type="InterPro" id="IPR028061">
    <property type="entry name" value="Fis1_TPR_C"/>
</dbReference>
<dbReference type="Pfam" id="PF14559">
    <property type="entry name" value="TPR_19"/>
    <property type="match status" value="1"/>
</dbReference>
<evidence type="ECO:0000256" key="2">
    <source>
        <dbReference type="SAM" id="SignalP"/>
    </source>
</evidence>
<dbReference type="Gene3D" id="1.25.40.10">
    <property type="entry name" value="Tetratricopeptide repeat domain"/>
    <property type="match status" value="7"/>
</dbReference>
<evidence type="ECO:0000256" key="1">
    <source>
        <dbReference type="PROSITE-ProRule" id="PRU00339"/>
    </source>
</evidence>
<feature type="repeat" description="TPR" evidence="1">
    <location>
        <begin position="43"/>
        <end position="76"/>
    </location>
</feature>
<dbReference type="EMBL" id="DVOD01000013">
    <property type="protein sequence ID" value="HIU91828.1"/>
    <property type="molecule type" value="Genomic_DNA"/>
</dbReference>
<dbReference type="InterPro" id="IPR019734">
    <property type="entry name" value="TPR_rpt"/>
</dbReference>
<dbReference type="PANTHER" id="PTHR12558:SF13">
    <property type="entry name" value="CELL DIVISION CYCLE PROTEIN 27 HOMOLOG"/>
    <property type="match status" value="1"/>
</dbReference>
<dbReference type="PROSITE" id="PS50005">
    <property type="entry name" value="TPR"/>
    <property type="match status" value="10"/>
</dbReference>
<proteinExistence type="predicted"/>
<feature type="repeat" description="TPR" evidence="1">
    <location>
        <begin position="557"/>
        <end position="590"/>
    </location>
</feature>
<feature type="repeat" description="TPR" evidence="1">
    <location>
        <begin position="308"/>
        <end position="341"/>
    </location>
</feature>
<sequence>MNKKALIALFILALININAANAQEIAEGKIVPVNNTSEYSAQGSQYYNNGVNFLKSAQYTNAITEFRKALRENPQDKSSRIQLVNAYLSRAQYYNNKAMDYNKAANDLRSAIFYMKYYNNEPADAMYITDINAMEGNLDNVLYAIKADQSPKGHFMMGKSLRAQGEFAAAITEFQKSQTDVTYRKQSLANLGEIYYILNLNNQAVDYLNEAIVLDPKNSELHLKLAGAYERLGKVDLAAEQYNLALSRSGDNTEILMSLENIWRQKVCDNPNDAEAHANLGAVYQKQNNFAAALQQYEKAEELNPSNVNTRLNMGTLYQAKKEYETAIAAYDTIIDVNPNFMLAYLYKAQCYKAMGNKNAAIQNYKLALNLDPSNQDIKEELYSVYETDMTQDEKLAYIKEQLQKEPSNAELNYKYAYELHKANRLAEAVPYYSQAIKLNPKSENAYINLAQAYSQQGNFDKARNLLTEAKGLFPENTTIKKQLASIDAETTSLLYTNASKLFGEKKYQEAIDMYNKIIPATAESTLGIGACYQAMNNFAQAAQYYEKSFNLDPKNADTAYYAGLAYSNTENFAKAKTYAQKALTIDPQNKNAKELMAYVKEQECTTKMDKAINLFDSKQYQQALTLLTEAISLDPKNADAYYYRAMVYDAQKKYAQAINDYKKALQFNPQMTIANYSIAIDYDYLAQYSNALLYHKKYLAQTQKQGETNDYTRYSAKRIQDLKAYEPKPSAKK</sequence>
<dbReference type="Proteomes" id="UP000886748">
    <property type="component" value="Unassembled WGS sequence"/>
</dbReference>
<dbReference type="Pfam" id="PF13432">
    <property type="entry name" value="TPR_16"/>
    <property type="match status" value="1"/>
</dbReference>
<feature type="repeat" description="TPR" evidence="1">
    <location>
        <begin position="639"/>
        <end position="672"/>
    </location>
</feature>
<accession>A0A9D1MYD5</accession>
<dbReference type="Pfam" id="PF14853">
    <property type="entry name" value="Fis1_TPR_C"/>
    <property type="match status" value="1"/>
</dbReference>
<keyword evidence="2" id="KW-0732">Signal</keyword>
<name>A0A9D1MYD5_9CLOT</name>
<evidence type="ECO:0000313" key="4">
    <source>
        <dbReference type="Proteomes" id="UP000886748"/>
    </source>
</evidence>
<feature type="signal peptide" evidence="2">
    <location>
        <begin position="1"/>
        <end position="22"/>
    </location>
</feature>
<protein>
    <submittedName>
        <fullName evidence="3">Tetratricopeptide repeat protein</fullName>
    </submittedName>
</protein>
<comment type="caution">
    <text evidence="3">The sequence shown here is derived from an EMBL/GenBank/DDBJ whole genome shotgun (WGS) entry which is preliminary data.</text>
</comment>
<dbReference type="InterPro" id="IPR011990">
    <property type="entry name" value="TPR-like_helical_dom_sf"/>
</dbReference>
<dbReference type="PANTHER" id="PTHR12558">
    <property type="entry name" value="CELL DIVISION CYCLE 16,23,27"/>
    <property type="match status" value="1"/>
</dbReference>
<dbReference type="SMART" id="SM00028">
    <property type="entry name" value="TPR"/>
    <property type="match status" value="13"/>
</dbReference>
<dbReference type="Pfam" id="PF00515">
    <property type="entry name" value="TPR_1"/>
    <property type="match status" value="2"/>
</dbReference>
<feature type="chain" id="PRO_5039095427" evidence="2">
    <location>
        <begin position="23"/>
        <end position="734"/>
    </location>
</feature>
<keyword evidence="1" id="KW-0802">TPR repeat</keyword>
<reference evidence="3" key="1">
    <citation type="submission" date="2020-10" db="EMBL/GenBank/DDBJ databases">
        <authorList>
            <person name="Gilroy R."/>
        </authorList>
    </citation>
    <scope>NUCLEOTIDE SEQUENCE</scope>
    <source>
        <strain evidence="3">CHK154-7741</strain>
    </source>
</reference>
<feature type="repeat" description="TPR" evidence="1">
    <location>
        <begin position="444"/>
        <end position="477"/>
    </location>
</feature>
<organism evidence="3 4">
    <name type="scientific">Candidatus Limenecus avicola</name>
    <dbReference type="NCBI Taxonomy" id="2840847"/>
    <lineage>
        <taxon>Bacteria</taxon>
        <taxon>Bacillati</taxon>
        <taxon>Bacillota</taxon>
        <taxon>Clostridia</taxon>
        <taxon>Eubacteriales</taxon>
        <taxon>Clostridiaceae</taxon>
        <taxon>Clostridiaceae incertae sedis</taxon>
        <taxon>Candidatus Limenecus</taxon>
    </lineage>
</organism>
<gene>
    <name evidence="3" type="ORF">IAD26_01695</name>
</gene>
<reference evidence="3" key="2">
    <citation type="journal article" date="2021" name="PeerJ">
        <title>Extensive microbial diversity within the chicken gut microbiome revealed by metagenomics and culture.</title>
        <authorList>
            <person name="Gilroy R."/>
            <person name="Ravi A."/>
            <person name="Getino M."/>
            <person name="Pursley I."/>
            <person name="Horton D.L."/>
            <person name="Alikhan N.F."/>
            <person name="Baker D."/>
            <person name="Gharbi K."/>
            <person name="Hall N."/>
            <person name="Watson M."/>
            <person name="Adriaenssens E.M."/>
            <person name="Foster-Nyarko E."/>
            <person name="Jarju S."/>
            <person name="Secka A."/>
            <person name="Antonio M."/>
            <person name="Oren A."/>
            <person name="Chaudhuri R.R."/>
            <person name="La Ragione R."/>
            <person name="Hildebrand F."/>
            <person name="Pallen M.J."/>
        </authorList>
    </citation>
    <scope>NUCLEOTIDE SEQUENCE</scope>
    <source>
        <strain evidence="3">CHK154-7741</strain>
    </source>
</reference>
<feature type="repeat" description="TPR" evidence="1">
    <location>
        <begin position="342"/>
        <end position="375"/>
    </location>
</feature>
<evidence type="ECO:0000313" key="3">
    <source>
        <dbReference type="EMBL" id="HIU91828.1"/>
    </source>
</evidence>
<dbReference type="PROSITE" id="PS50293">
    <property type="entry name" value="TPR_REGION"/>
    <property type="match status" value="3"/>
</dbReference>
<dbReference type="Pfam" id="PF13181">
    <property type="entry name" value="TPR_8"/>
    <property type="match status" value="3"/>
</dbReference>
<feature type="repeat" description="TPR" evidence="1">
    <location>
        <begin position="185"/>
        <end position="218"/>
    </location>
</feature>
<dbReference type="AlphaFoldDB" id="A0A9D1MYD5"/>
<dbReference type="SUPFAM" id="SSF48452">
    <property type="entry name" value="TPR-like"/>
    <property type="match status" value="3"/>
</dbReference>
<feature type="repeat" description="TPR" evidence="1">
    <location>
        <begin position="410"/>
        <end position="443"/>
    </location>
</feature>